<gene>
    <name evidence="2" type="ORF">GLAREA_01106</name>
</gene>
<evidence type="ECO:0000313" key="3">
    <source>
        <dbReference type="Proteomes" id="UP000016922"/>
    </source>
</evidence>
<feature type="compositionally biased region" description="Polar residues" evidence="1">
    <location>
        <begin position="503"/>
        <end position="525"/>
    </location>
</feature>
<dbReference type="GeneID" id="19460164"/>
<feature type="compositionally biased region" description="Basic and acidic residues" evidence="1">
    <location>
        <begin position="590"/>
        <end position="611"/>
    </location>
</feature>
<feature type="compositionally biased region" description="Basic and acidic residues" evidence="1">
    <location>
        <begin position="367"/>
        <end position="376"/>
    </location>
</feature>
<dbReference type="Proteomes" id="UP000016922">
    <property type="component" value="Unassembled WGS sequence"/>
</dbReference>
<feature type="compositionally biased region" description="Polar residues" evidence="1">
    <location>
        <begin position="377"/>
        <end position="411"/>
    </location>
</feature>
<dbReference type="AlphaFoldDB" id="S3DD74"/>
<feature type="compositionally biased region" description="Polar residues" evidence="1">
    <location>
        <begin position="323"/>
        <end position="366"/>
    </location>
</feature>
<evidence type="ECO:0000256" key="1">
    <source>
        <dbReference type="SAM" id="MobiDB-lite"/>
    </source>
</evidence>
<accession>S3DD74</accession>
<dbReference type="KEGG" id="glz:GLAREA_01106"/>
<feature type="compositionally biased region" description="Polar residues" evidence="1">
    <location>
        <begin position="575"/>
        <end position="589"/>
    </location>
</feature>
<feature type="compositionally biased region" description="Polar residues" evidence="1">
    <location>
        <begin position="298"/>
        <end position="309"/>
    </location>
</feature>
<feature type="region of interest" description="Disordered" evidence="1">
    <location>
        <begin position="248"/>
        <end position="611"/>
    </location>
</feature>
<evidence type="ECO:0000313" key="2">
    <source>
        <dbReference type="EMBL" id="EPE29946.1"/>
    </source>
</evidence>
<dbReference type="RefSeq" id="XP_008084055.1">
    <property type="nucleotide sequence ID" value="XM_008085864.1"/>
</dbReference>
<dbReference type="EMBL" id="KE145367">
    <property type="protein sequence ID" value="EPE29946.1"/>
    <property type="molecule type" value="Genomic_DNA"/>
</dbReference>
<name>S3DD74_GLAL2</name>
<reference evidence="2 3" key="1">
    <citation type="journal article" date="2013" name="BMC Genomics">
        <title>Genomics-driven discovery of the pneumocandin biosynthetic gene cluster in the fungus Glarea lozoyensis.</title>
        <authorList>
            <person name="Chen L."/>
            <person name="Yue Q."/>
            <person name="Zhang X."/>
            <person name="Xiang M."/>
            <person name="Wang C."/>
            <person name="Li S."/>
            <person name="Che Y."/>
            <person name="Ortiz-Lopez F.J."/>
            <person name="Bills G.F."/>
            <person name="Liu X."/>
            <person name="An Z."/>
        </authorList>
    </citation>
    <scope>NUCLEOTIDE SEQUENCE [LARGE SCALE GENOMIC DNA]</scope>
    <source>
        <strain evidence="3">ATCC 20868 / MF5171</strain>
    </source>
</reference>
<keyword evidence="3" id="KW-1185">Reference proteome</keyword>
<organism evidence="2 3">
    <name type="scientific">Glarea lozoyensis (strain ATCC 20868 / MF5171)</name>
    <dbReference type="NCBI Taxonomy" id="1116229"/>
    <lineage>
        <taxon>Eukaryota</taxon>
        <taxon>Fungi</taxon>
        <taxon>Dikarya</taxon>
        <taxon>Ascomycota</taxon>
        <taxon>Pezizomycotina</taxon>
        <taxon>Leotiomycetes</taxon>
        <taxon>Helotiales</taxon>
        <taxon>Helotiaceae</taxon>
        <taxon>Glarea</taxon>
    </lineage>
</organism>
<protein>
    <submittedName>
        <fullName evidence="2">Uncharacterized protein</fullName>
    </submittedName>
</protein>
<proteinExistence type="predicted"/>
<dbReference type="HOGENOM" id="CLU_446909_0_0_1"/>
<feature type="compositionally biased region" description="Pro residues" evidence="1">
    <location>
        <begin position="264"/>
        <end position="276"/>
    </location>
</feature>
<sequence length="611" mass="67289">MTTDPHQSARETEETFGRRPSFQELLSTLSPLDIPPRGFYRYRNLPPNVLPPDAVRPAIHFKFSDIIRHAIRCERFKKGIFIRYRGIFQCRDGIFAKHMLKIFLTSPVFKVREKRVFEACLLAIERNLYNSTLVAVMRRIFRVPPKKAPFRGRKPFRELVEVFKRYGLGNHDPCLSETARSHPQILLDELPSFELADDEQSCFELSHDEQPPVEQVVTEELNQFSIDDYPPIVPVAVVFEPMVDYSTVSWDDSEGENQPDSNLPTPPPSPRSPPEPNQSALTTPNTEARDIIPPSGGEVSSNEPARNSPETSDSTLLTEEEQPNQPNSTNRSTPTPEQDESVSTSPHTEQQDNIRTTGGETSSNEPARNDPGEERSASPSQNRETQDDTATSQDELNSNEPPRSTSQTGDPTPSELELSASITHNTETVDEEVLASEGELSNNEPALDTPEAGDAILSEHEEQPDQSDSTNLPATPPEEGQCASTGLLTPPPDPDLQPEQDQSASTTHSTETQAAEEQSASITHNTETHEDVPVSIGQQSIDDSARNSPEPGDRDAETAGDDADQLTHAREGGCQHNSGGSDAGNSRSPSGDRSRDNVDRSAHSPVEEDDA</sequence>